<evidence type="ECO:0000313" key="13">
    <source>
        <dbReference type="Proteomes" id="UP000709336"/>
    </source>
</evidence>
<feature type="site" description="Important for catalytic activity" evidence="10">
    <location>
        <position position="175"/>
    </location>
</feature>
<comment type="subcellular location">
    <subcellularLocation>
        <location evidence="10">Cytoplasm</location>
    </subcellularLocation>
</comment>
<feature type="active site" description="Nucleophile" evidence="10">
    <location>
        <position position="249"/>
    </location>
</feature>
<comment type="similarity">
    <text evidence="10">Belongs to the glycosyl hydrolase 3 family. NagZ subfamily.</text>
</comment>
<keyword evidence="3 10" id="KW-0132">Cell division</keyword>
<evidence type="ECO:0000256" key="8">
    <source>
        <dbReference type="ARBA" id="ARBA00023306"/>
    </source>
</evidence>
<organism evidence="12 13">
    <name type="scientific">Alteromonas ponticola</name>
    <dbReference type="NCBI Taxonomy" id="2720613"/>
    <lineage>
        <taxon>Bacteria</taxon>
        <taxon>Pseudomonadati</taxon>
        <taxon>Pseudomonadota</taxon>
        <taxon>Gammaproteobacteria</taxon>
        <taxon>Alteromonadales</taxon>
        <taxon>Alteromonadaceae</taxon>
        <taxon>Alteromonas/Salinimonas group</taxon>
        <taxon>Alteromonas</taxon>
    </lineage>
</organism>
<dbReference type="InterPro" id="IPR036962">
    <property type="entry name" value="Glyco_hydro_3_N_sf"/>
</dbReference>
<comment type="function">
    <text evidence="10">Plays a role in peptidoglycan recycling by cleaving the terminal beta-1,4-linked N-acetylglucosamine (GlcNAc) from peptide-linked peptidoglycan fragments, giving rise to free GlcNAc, anhydro-N-acetylmuramic acid and anhydro-N-acetylmuramic acid-linked peptides.</text>
</comment>
<feature type="binding site" evidence="10">
    <location>
        <position position="70"/>
    </location>
    <ligand>
        <name>substrate</name>
    </ligand>
</feature>
<dbReference type="PANTHER" id="PTHR30480:SF13">
    <property type="entry name" value="BETA-HEXOSAMINIDASE"/>
    <property type="match status" value="1"/>
</dbReference>
<dbReference type="InterPro" id="IPR019800">
    <property type="entry name" value="Glyco_hydro_3_AS"/>
</dbReference>
<evidence type="ECO:0000256" key="6">
    <source>
        <dbReference type="ARBA" id="ARBA00022984"/>
    </source>
</evidence>
<keyword evidence="4 10" id="KW-0378">Hydrolase</keyword>
<protein>
    <recommendedName>
        <fullName evidence="10">Beta-hexosaminidase</fullName>
        <ecNumber evidence="10">3.2.1.52</ecNumber>
    </recommendedName>
    <alternativeName>
        <fullName evidence="10">Beta-N-acetylhexosaminidase</fullName>
    </alternativeName>
    <alternativeName>
        <fullName evidence="10">N-acetyl-beta-glucosaminidase</fullName>
    </alternativeName>
</protein>
<dbReference type="Pfam" id="PF00933">
    <property type="entry name" value="Glyco_hydro_3"/>
    <property type="match status" value="1"/>
</dbReference>
<evidence type="ECO:0000256" key="3">
    <source>
        <dbReference type="ARBA" id="ARBA00022618"/>
    </source>
</evidence>
<dbReference type="SUPFAM" id="SSF51445">
    <property type="entry name" value="(Trans)glycosidases"/>
    <property type="match status" value="1"/>
</dbReference>
<keyword evidence="13" id="KW-1185">Reference proteome</keyword>
<dbReference type="InterPro" id="IPR050226">
    <property type="entry name" value="NagZ_Beta-hexosaminidase"/>
</dbReference>
<feature type="active site" description="Proton donor/acceptor" evidence="10">
    <location>
        <position position="177"/>
    </location>
</feature>
<dbReference type="InterPro" id="IPR001764">
    <property type="entry name" value="Glyco_hydro_3_N"/>
</dbReference>
<sequence length="334" mass="36502">MGPLMMDCSAELLTAQEREMIAHPLVGGVILFSRNYHDVSQLQELIRQIRAATATQVVIAVDHEGGRVQRFKQGFTHLPAMGKLSELTRSIQEAGQLAKACGVIMAYELKSMNIDFSFAPVLDINGISNVIGDRGLADNVDEVTVLARELLVGMRLINMPTTGKHFPGHGSVEADSHIAVPVDDRPLSEILENDTAVFKTCISENLLDAIMPAHVIYSSVDKEPAGFSSYWLKSLLRQQFGFKGVIFSDDLSMEGARVAGDYCQRGQAALRAGCDMILACNNQAGAVHILDNLSHSYIGNPRLSQLIHRNLPKNSQALYEAAVHTLNTFKQTSN</sequence>
<comment type="caution">
    <text evidence="12">The sequence shown here is derived from an EMBL/GenBank/DDBJ whole genome shotgun (WGS) entry which is preliminary data.</text>
</comment>
<keyword evidence="2 10" id="KW-0963">Cytoplasm</keyword>
<proteinExistence type="inferred from homology"/>
<dbReference type="InterPro" id="IPR017853">
    <property type="entry name" value="GH"/>
</dbReference>
<evidence type="ECO:0000256" key="2">
    <source>
        <dbReference type="ARBA" id="ARBA00022490"/>
    </source>
</evidence>
<evidence type="ECO:0000256" key="9">
    <source>
        <dbReference type="ARBA" id="ARBA00023316"/>
    </source>
</evidence>
<dbReference type="EMBL" id="JAATNW010000001">
    <property type="protein sequence ID" value="NMH58758.1"/>
    <property type="molecule type" value="Genomic_DNA"/>
</dbReference>
<evidence type="ECO:0000256" key="7">
    <source>
        <dbReference type="ARBA" id="ARBA00023295"/>
    </source>
</evidence>
<dbReference type="InterPro" id="IPR022956">
    <property type="entry name" value="Beta_hexosaminidase_bac"/>
</dbReference>
<keyword evidence="9 10" id="KW-0961">Cell wall biogenesis/degradation</keyword>
<keyword evidence="6 10" id="KW-0573">Peptidoglycan synthesis</keyword>
<feature type="binding site" evidence="10">
    <location>
        <position position="134"/>
    </location>
    <ligand>
        <name>substrate</name>
    </ligand>
</feature>
<dbReference type="GO" id="GO:0004563">
    <property type="term" value="F:beta-N-acetylhexosaminidase activity"/>
    <property type="evidence" value="ECO:0007669"/>
    <property type="project" value="UniProtKB-EC"/>
</dbReference>
<keyword evidence="5 10" id="KW-0133">Cell shape</keyword>
<comment type="pathway">
    <text evidence="10">Cell wall biogenesis; peptidoglycan recycling.</text>
</comment>
<evidence type="ECO:0000256" key="5">
    <source>
        <dbReference type="ARBA" id="ARBA00022960"/>
    </source>
</evidence>
<evidence type="ECO:0000256" key="10">
    <source>
        <dbReference type="HAMAP-Rule" id="MF_00364"/>
    </source>
</evidence>
<keyword evidence="7 10" id="KW-0326">Glycosidase</keyword>
<feature type="binding site" evidence="10">
    <location>
        <position position="62"/>
    </location>
    <ligand>
        <name>substrate</name>
    </ligand>
</feature>
<name>A0ABX1QWY8_9ALTE</name>
<feature type="domain" description="Glycoside hydrolase family 3 N-terminal" evidence="11">
    <location>
        <begin position="15"/>
        <end position="293"/>
    </location>
</feature>
<evidence type="ECO:0000256" key="1">
    <source>
        <dbReference type="ARBA" id="ARBA00001231"/>
    </source>
</evidence>
<evidence type="ECO:0000256" key="4">
    <source>
        <dbReference type="ARBA" id="ARBA00022801"/>
    </source>
</evidence>
<dbReference type="PANTHER" id="PTHR30480">
    <property type="entry name" value="BETA-HEXOSAMINIDASE-RELATED"/>
    <property type="match status" value="1"/>
</dbReference>
<evidence type="ECO:0000259" key="11">
    <source>
        <dbReference type="Pfam" id="PF00933"/>
    </source>
</evidence>
<evidence type="ECO:0000313" key="12">
    <source>
        <dbReference type="EMBL" id="NMH58758.1"/>
    </source>
</evidence>
<dbReference type="PROSITE" id="PS00775">
    <property type="entry name" value="GLYCOSYL_HYDROL_F3"/>
    <property type="match status" value="1"/>
</dbReference>
<dbReference type="NCBIfam" id="NF003740">
    <property type="entry name" value="PRK05337.1"/>
    <property type="match status" value="1"/>
</dbReference>
<keyword evidence="8 10" id="KW-0131">Cell cycle</keyword>
<comment type="catalytic activity">
    <reaction evidence="1 10">
        <text>Hydrolysis of terminal non-reducing N-acetyl-D-hexosamine residues in N-acetyl-beta-D-hexosaminides.</text>
        <dbReference type="EC" id="3.2.1.52"/>
    </reaction>
</comment>
<feature type="binding site" evidence="10">
    <location>
        <begin position="164"/>
        <end position="165"/>
    </location>
    <ligand>
        <name>substrate</name>
    </ligand>
</feature>
<reference evidence="12 13" key="1">
    <citation type="submission" date="2020-03" db="EMBL/GenBank/DDBJ databases">
        <title>Alteromonas ponticola sp. nov., isolated from seawater.</title>
        <authorList>
            <person name="Yoon J.-H."/>
            <person name="Kim Y.-O."/>
        </authorList>
    </citation>
    <scope>NUCLEOTIDE SEQUENCE [LARGE SCALE GENOMIC DNA]</scope>
    <source>
        <strain evidence="12 13">MYP5</strain>
    </source>
</reference>
<dbReference type="EC" id="3.2.1.52" evidence="10"/>
<dbReference type="HAMAP" id="MF_00364">
    <property type="entry name" value="NagZ"/>
    <property type="match status" value="1"/>
</dbReference>
<gene>
    <name evidence="10 12" type="primary">nagZ</name>
    <name evidence="12" type="ORF">HCJ96_01805</name>
</gene>
<dbReference type="Proteomes" id="UP000709336">
    <property type="component" value="Unassembled WGS sequence"/>
</dbReference>
<accession>A0ABX1QWY8</accession>
<dbReference type="Gene3D" id="3.20.20.300">
    <property type="entry name" value="Glycoside hydrolase, family 3, N-terminal domain"/>
    <property type="match status" value="1"/>
</dbReference>